<dbReference type="Proteomes" id="UP000308014">
    <property type="component" value="Unassembled WGS sequence"/>
</dbReference>
<gene>
    <name evidence="3" type="ORF">D6D24_05095</name>
</gene>
<accession>A0A4S8VS76</accession>
<dbReference type="InterPro" id="IPR004045">
    <property type="entry name" value="Glutathione_S-Trfase_N"/>
</dbReference>
<dbReference type="Gene3D" id="3.40.30.110">
    <property type="match status" value="2"/>
</dbReference>
<dbReference type="Pfam" id="PF13410">
    <property type="entry name" value="GST_C_2"/>
    <property type="match status" value="1"/>
</dbReference>
<dbReference type="PROSITE" id="PS50405">
    <property type="entry name" value="GST_CTER"/>
    <property type="match status" value="1"/>
</dbReference>
<dbReference type="GO" id="GO:0005737">
    <property type="term" value="C:cytoplasm"/>
    <property type="evidence" value="ECO:0007669"/>
    <property type="project" value="TreeGrafter"/>
</dbReference>
<dbReference type="InterPro" id="IPR058268">
    <property type="entry name" value="DUF7962"/>
</dbReference>
<dbReference type="InterPro" id="IPR036282">
    <property type="entry name" value="Glutathione-S-Trfase_C_sf"/>
</dbReference>
<evidence type="ECO:0000259" key="2">
    <source>
        <dbReference type="PROSITE" id="PS50405"/>
    </source>
</evidence>
<dbReference type="Gene3D" id="1.20.1050.10">
    <property type="match status" value="2"/>
</dbReference>
<feature type="domain" description="GST N-terminal" evidence="1">
    <location>
        <begin position="344"/>
        <end position="434"/>
    </location>
</feature>
<feature type="domain" description="GST C-terminal" evidence="2">
    <location>
        <begin position="91"/>
        <end position="259"/>
    </location>
</feature>
<comment type="caution">
    <text evidence="3">The sequence shown here is derived from an EMBL/GenBank/DDBJ whole genome shotgun (WGS) entry which is preliminary data.</text>
</comment>
<name>A0A4S8VS76_AURPU</name>
<protein>
    <recommendedName>
        <fullName evidence="5">GST N-terminal domain-containing protein</fullName>
    </recommendedName>
</protein>
<evidence type="ECO:0000313" key="4">
    <source>
        <dbReference type="Proteomes" id="UP000308014"/>
    </source>
</evidence>
<dbReference type="Pfam" id="PF13409">
    <property type="entry name" value="GST_N_2"/>
    <property type="match status" value="2"/>
</dbReference>
<dbReference type="PANTHER" id="PTHR43968">
    <property type="match status" value="1"/>
</dbReference>
<dbReference type="InterPro" id="IPR010987">
    <property type="entry name" value="Glutathione-S-Trfase_C-like"/>
</dbReference>
<organism evidence="3 4">
    <name type="scientific">Aureobasidium pullulans</name>
    <name type="common">Black yeast</name>
    <name type="synonym">Pullularia pullulans</name>
    <dbReference type="NCBI Taxonomy" id="5580"/>
    <lineage>
        <taxon>Eukaryota</taxon>
        <taxon>Fungi</taxon>
        <taxon>Dikarya</taxon>
        <taxon>Ascomycota</taxon>
        <taxon>Pezizomycotina</taxon>
        <taxon>Dothideomycetes</taxon>
        <taxon>Dothideomycetidae</taxon>
        <taxon>Dothideales</taxon>
        <taxon>Saccotheciaceae</taxon>
        <taxon>Aureobasidium</taxon>
    </lineage>
</organism>
<dbReference type="EMBL" id="QZAJ01000171">
    <property type="protein sequence ID" value="THW15179.1"/>
    <property type="molecule type" value="Genomic_DNA"/>
</dbReference>
<dbReference type="CDD" id="cd03205">
    <property type="entry name" value="GST_C_6"/>
    <property type="match status" value="1"/>
</dbReference>
<feature type="domain" description="GST N-terminal" evidence="1">
    <location>
        <begin position="6"/>
        <end position="87"/>
    </location>
</feature>
<evidence type="ECO:0000313" key="3">
    <source>
        <dbReference type="EMBL" id="THW15179.1"/>
    </source>
</evidence>
<dbReference type="Gene3D" id="3.40.30.10">
    <property type="entry name" value="Glutaredoxin"/>
    <property type="match status" value="1"/>
</dbReference>
<evidence type="ECO:0008006" key="5">
    <source>
        <dbReference type="Google" id="ProtNLM"/>
    </source>
</evidence>
<dbReference type="AlphaFoldDB" id="A0A4S8VS76"/>
<dbReference type="Pfam" id="PF25907">
    <property type="entry name" value="DUF7962"/>
    <property type="match status" value="1"/>
</dbReference>
<dbReference type="SUPFAM" id="SSF52833">
    <property type="entry name" value="Thioredoxin-like"/>
    <property type="match status" value="2"/>
</dbReference>
<dbReference type="CDD" id="cd00299">
    <property type="entry name" value="GST_C_family"/>
    <property type="match status" value="1"/>
</dbReference>
<dbReference type="PANTHER" id="PTHR43968:SF6">
    <property type="entry name" value="GLUTATHIONE S-TRANSFERASE OMEGA"/>
    <property type="match status" value="1"/>
</dbReference>
<dbReference type="SUPFAM" id="SSF47616">
    <property type="entry name" value="GST C-terminal domain-like"/>
    <property type="match status" value="2"/>
</dbReference>
<reference evidence="3 4" key="1">
    <citation type="submission" date="2018-10" db="EMBL/GenBank/DDBJ databases">
        <title>Fifty Aureobasidium pullulans genomes reveal a recombining polyextremotolerant generalist.</title>
        <authorList>
            <person name="Gostincar C."/>
            <person name="Turk M."/>
            <person name="Zajc J."/>
            <person name="Gunde-Cimerman N."/>
        </authorList>
    </citation>
    <scope>NUCLEOTIDE SEQUENCE [LARGE SCALE GENOMIC DNA]</scope>
    <source>
        <strain evidence="3 4">EXF-11318</strain>
    </source>
</reference>
<sequence length="582" mass="66059">MAQNSEEIIFFHYRESIYSHKVLWYLKFAGVQYSECVQIQPPIMPRPDLAALGISYRRIPLLAIGRHVYCDSRLILQVLQEKYPLKNVPLSGSDKAVQRLLQDWNNDQIFWHATRCLPFERSAFASSPAFLADRSEAIGKPFSIEAMAKERPESYSYIRALFQELEEFLEDDRDWILGSDEPSLADIDAVYIAQWIVTNPLMDGMLPEILHEKHFPKAWAWVHRFKQAAKDAESKAPMPTTLDGKEVYEKITSAPPTPTHGDISETDPLNLRVGQTIEVYPTDWASNHVDRGELVSLATNEVCIRNAQGVLVHFPRWNFRIQAVNEDTISAESLSKDAIPRLDRPHRLFYHPLSPYSRKVYMLAVELGTADRIELQTVVVAPVEYPGWSDDVPTVAESNPLAKLPTLVLGNNGDGVYDSKVICDFLEDEALTNKRSDPQPRNWRLRTLHGCADGMMDAQVLILYEKKIRAENNLLYQAWIDGQNEKIMRGFDELELGVGRGTLQPPAKDTPASAAECAVACCVAFLDVVGVQWRDGRSKLVDWFQRWQERESFLKTRPDVDWKTGDAADIGFGRDVLDGKKG</sequence>
<dbReference type="InterPro" id="IPR036249">
    <property type="entry name" value="Thioredoxin-like_sf"/>
</dbReference>
<dbReference type="CDD" id="cd00570">
    <property type="entry name" value="GST_N_family"/>
    <property type="match status" value="1"/>
</dbReference>
<evidence type="ECO:0000259" key="1">
    <source>
        <dbReference type="PROSITE" id="PS50404"/>
    </source>
</evidence>
<dbReference type="PROSITE" id="PS50404">
    <property type="entry name" value="GST_NTER"/>
    <property type="match status" value="2"/>
</dbReference>
<proteinExistence type="predicted"/>
<dbReference type="InterPro" id="IPR050983">
    <property type="entry name" value="GST_Omega/HSP26"/>
</dbReference>